<accession>A0A3A4FKP3</accession>
<dbReference type="PANTHER" id="PTHR36852">
    <property type="entry name" value="PROTEIN GVPL 2"/>
    <property type="match status" value="1"/>
</dbReference>
<comment type="similarity">
    <text evidence="3">Belongs to the gas vesicle GvpF/GvpL family.</text>
</comment>
<dbReference type="RefSeq" id="WP_119902039.1">
    <property type="nucleotide sequence ID" value="NZ_QYZP01000001.1"/>
</dbReference>
<comment type="caution">
    <text evidence="4">The sequence shown here is derived from an EMBL/GenBank/DDBJ whole genome shotgun (WGS) entry which is preliminary data.</text>
</comment>
<dbReference type="PANTHER" id="PTHR36852:SF1">
    <property type="entry name" value="PROTEIN GVPL 2"/>
    <property type="match status" value="1"/>
</dbReference>
<dbReference type="EMBL" id="QYZP01000001">
    <property type="protein sequence ID" value="RJN32995.1"/>
    <property type="molecule type" value="Genomic_DNA"/>
</dbReference>
<dbReference type="OrthoDB" id="146444at2"/>
<dbReference type="GO" id="GO:0031411">
    <property type="term" value="C:gas vesicle"/>
    <property type="evidence" value="ECO:0007669"/>
    <property type="project" value="UniProtKB-SubCell"/>
</dbReference>
<keyword evidence="5" id="KW-1185">Reference proteome</keyword>
<dbReference type="InterPro" id="IPR009430">
    <property type="entry name" value="GvpL/GvpF"/>
</dbReference>
<dbReference type="AlphaFoldDB" id="A0A3A4FKP3"/>
<organism evidence="4 5">
    <name type="scientific">Nesterenkonia natronophila</name>
    <dbReference type="NCBI Taxonomy" id="2174932"/>
    <lineage>
        <taxon>Bacteria</taxon>
        <taxon>Bacillati</taxon>
        <taxon>Actinomycetota</taxon>
        <taxon>Actinomycetes</taxon>
        <taxon>Micrococcales</taxon>
        <taxon>Micrococcaceae</taxon>
        <taxon>Nesterenkonia</taxon>
    </lineage>
</organism>
<keyword evidence="1" id="KW-0304">Gas vesicle</keyword>
<reference evidence="4 5" key="1">
    <citation type="submission" date="2018-09" db="EMBL/GenBank/DDBJ databases">
        <title>Nesterenkonia natronophila sp. nov., an alkaliphilic actinobacteriume isolated from a soda lake, and emended description of the genus Nesterenkonia.</title>
        <authorList>
            <person name="Menes R.J."/>
            <person name="Iriarte A."/>
        </authorList>
    </citation>
    <scope>NUCLEOTIDE SEQUENCE [LARGE SCALE GENOMIC DNA]</scope>
    <source>
        <strain evidence="4 5">M8</strain>
    </source>
</reference>
<gene>
    <name evidence="4" type="ORF">D3250_04085</name>
</gene>
<evidence type="ECO:0000313" key="4">
    <source>
        <dbReference type="EMBL" id="RJN32995.1"/>
    </source>
</evidence>
<dbReference type="GO" id="GO:0031412">
    <property type="term" value="P:gas vesicle organization"/>
    <property type="evidence" value="ECO:0007669"/>
    <property type="project" value="InterPro"/>
</dbReference>
<evidence type="ECO:0000256" key="2">
    <source>
        <dbReference type="ARBA" id="ARBA00035108"/>
    </source>
</evidence>
<dbReference type="Pfam" id="PF06386">
    <property type="entry name" value="GvpL_GvpF"/>
    <property type="match status" value="1"/>
</dbReference>
<evidence type="ECO:0008006" key="6">
    <source>
        <dbReference type="Google" id="ProtNLM"/>
    </source>
</evidence>
<evidence type="ECO:0000256" key="3">
    <source>
        <dbReference type="ARBA" id="ARBA00035643"/>
    </source>
</evidence>
<evidence type="ECO:0000256" key="1">
    <source>
        <dbReference type="ARBA" id="ARBA00022987"/>
    </source>
</evidence>
<dbReference type="Proteomes" id="UP000266615">
    <property type="component" value="Unassembled WGS sequence"/>
</dbReference>
<proteinExistence type="inferred from homology"/>
<sequence>MSGATLYVYAIIPGGSPAPTITGIDGSPLHTVDADLVSAVVHTHHSSPYEGPDDDVKRWVLEHSDVIDQCWNQAPSVLPVSFNVIARGSEESGATATDQLRRWLQDTGEELMQRLNDLAGTSELRVEINLDTDHFSQNEPEVTALKADLEGKAPGVRRLLEKRLQKVQKQLTETAADRLYPEYRSRIAAQCQQLQDYATTQRPEGAVSVLTAACLVDSAHTSQLGAELTQIQEETPSAQIRFLGPWPPYSFVDIDAGLVTAQGQTGSV</sequence>
<name>A0A3A4FKP3_9MICC</name>
<comment type="subcellular location">
    <subcellularLocation>
        <location evidence="2">Gas vesicle</location>
    </subcellularLocation>
</comment>
<protein>
    <recommendedName>
        <fullName evidence="6">GvpL/GvpF family gas vesicle protein</fullName>
    </recommendedName>
</protein>
<evidence type="ECO:0000313" key="5">
    <source>
        <dbReference type="Proteomes" id="UP000266615"/>
    </source>
</evidence>